<organism evidence="2 3">
    <name type="scientific">Mikania micrantha</name>
    <name type="common">bitter vine</name>
    <dbReference type="NCBI Taxonomy" id="192012"/>
    <lineage>
        <taxon>Eukaryota</taxon>
        <taxon>Viridiplantae</taxon>
        <taxon>Streptophyta</taxon>
        <taxon>Embryophyta</taxon>
        <taxon>Tracheophyta</taxon>
        <taxon>Spermatophyta</taxon>
        <taxon>Magnoliopsida</taxon>
        <taxon>eudicotyledons</taxon>
        <taxon>Gunneridae</taxon>
        <taxon>Pentapetalae</taxon>
        <taxon>asterids</taxon>
        <taxon>campanulids</taxon>
        <taxon>Asterales</taxon>
        <taxon>Asteraceae</taxon>
        <taxon>Asteroideae</taxon>
        <taxon>Heliantheae alliance</taxon>
        <taxon>Eupatorieae</taxon>
        <taxon>Mikania</taxon>
    </lineage>
</organism>
<evidence type="ECO:0000313" key="3">
    <source>
        <dbReference type="Proteomes" id="UP000326396"/>
    </source>
</evidence>
<evidence type="ECO:0000313" key="2">
    <source>
        <dbReference type="EMBL" id="KAD6119510.1"/>
    </source>
</evidence>
<sequence>METGTVGFIQQALKGFLKCLGLEGDGGKTLGGGEEVVNNPSPPQSPPHESHPAADHTSTAVDPPVDVLSLPIESPTRRTTDTNNDLGADTSVNLVTIDDLINTSSGGITTDAQHSELLVGGQPNMTSLLTTSLISSGGGGKTH</sequence>
<accession>A0A5N6PBK3</accession>
<protein>
    <submittedName>
        <fullName evidence="2">Uncharacterized protein</fullName>
    </submittedName>
</protein>
<feature type="region of interest" description="Disordered" evidence="1">
    <location>
        <begin position="30"/>
        <end position="89"/>
    </location>
</feature>
<name>A0A5N6PBK3_9ASTR</name>
<proteinExistence type="predicted"/>
<dbReference type="OrthoDB" id="1597828at2759"/>
<keyword evidence="3" id="KW-1185">Reference proteome</keyword>
<dbReference type="AlphaFoldDB" id="A0A5N6PBK3"/>
<evidence type="ECO:0000256" key="1">
    <source>
        <dbReference type="SAM" id="MobiDB-lite"/>
    </source>
</evidence>
<reference evidence="2 3" key="1">
    <citation type="submission" date="2019-05" db="EMBL/GenBank/DDBJ databases">
        <title>Mikania micrantha, genome provides insights into the molecular mechanism of rapid growth.</title>
        <authorList>
            <person name="Liu B."/>
        </authorList>
    </citation>
    <scope>NUCLEOTIDE SEQUENCE [LARGE SCALE GENOMIC DNA]</scope>
    <source>
        <strain evidence="2">NLD-2019</strain>
        <tissue evidence="2">Leaf</tissue>
    </source>
</reference>
<gene>
    <name evidence="2" type="ORF">E3N88_10781</name>
</gene>
<dbReference type="EMBL" id="SZYD01000005">
    <property type="protein sequence ID" value="KAD6119510.1"/>
    <property type="molecule type" value="Genomic_DNA"/>
</dbReference>
<dbReference type="Proteomes" id="UP000326396">
    <property type="component" value="Linkage Group LG13"/>
</dbReference>
<comment type="caution">
    <text evidence="2">The sequence shown here is derived from an EMBL/GenBank/DDBJ whole genome shotgun (WGS) entry which is preliminary data.</text>
</comment>